<accession>A0A7D3ZQT1</accession>
<evidence type="ECO:0000313" key="3">
    <source>
        <dbReference type="Proteomes" id="UP000501240"/>
    </source>
</evidence>
<sequence length="34" mass="3500">MIGTGIAKQAQQPQGRAFAARPRRGLIVPQGAPG</sequence>
<organism evidence="2 3">
    <name type="scientific">Actinomadura verrucosospora</name>
    <dbReference type="NCBI Taxonomy" id="46165"/>
    <lineage>
        <taxon>Bacteria</taxon>
        <taxon>Bacillati</taxon>
        <taxon>Actinomycetota</taxon>
        <taxon>Actinomycetes</taxon>
        <taxon>Streptosporangiales</taxon>
        <taxon>Thermomonosporaceae</taxon>
        <taxon>Actinomadura</taxon>
    </lineage>
</organism>
<evidence type="ECO:0000256" key="1">
    <source>
        <dbReference type="SAM" id="MobiDB-lite"/>
    </source>
</evidence>
<dbReference type="EMBL" id="CP053892">
    <property type="protein sequence ID" value="QKG26841.1"/>
    <property type="molecule type" value="Genomic_DNA"/>
</dbReference>
<evidence type="ECO:0000313" key="2">
    <source>
        <dbReference type="EMBL" id="QKG26841.1"/>
    </source>
</evidence>
<reference evidence="2 3" key="1">
    <citation type="submission" date="2020-05" db="EMBL/GenBank/DDBJ databases">
        <title>Actinomadura verrucosospora NRRL-B18236 (PFL_A860) Genome sequencing and assembly.</title>
        <authorList>
            <person name="Samborskyy M."/>
        </authorList>
    </citation>
    <scope>NUCLEOTIDE SEQUENCE [LARGE SCALE GENOMIC DNA]</scope>
    <source>
        <strain evidence="2 3">NRRL:B18236</strain>
    </source>
</reference>
<dbReference type="Proteomes" id="UP000501240">
    <property type="component" value="Chromosome"/>
</dbReference>
<gene>
    <name evidence="2" type="ORF">ACTIVE_8494</name>
</gene>
<dbReference type="AlphaFoldDB" id="A0A7D3ZQT1"/>
<feature type="region of interest" description="Disordered" evidence="1">
    <location>
        <begin position="1"/>
        <end position="34"/>
    </location>
</feature>
<keyword evidence="3" id="KW-1185">Reference proteome</keyword>
<name>A0A7D3ZQT1_ACTVE</name>
<proteinExistence type="predicted"/>
<protein>
    <submittedName>
        <fullName evidence="2">Uncharacterized protein</fullName>
    </submittedName>
</protein>